<dbReference type="STRING" id="1423820.FC64_GL000380"/>
<proteinExistence type="predicted"/>
<gene>
    <name evidence="9" type="ORF">FC64_GL000380</name>
</gene>
<feature type="transmembrane region" description="Helical" evidence="8">
    <location>
        <begin position="107"/>
        <end position="130"/>
    </location>
</feature>
<dbReference type="GO" id="GO:0005886">
    <property type="term" value="C:plasma membrane"/>
    <property type="evidence" value="ECO:0007669"/>
    <property type="project" value="TreeGrafter"/>
</dbReference>
<dbReference type="PRINTS" id="PR00762">
    <property type="entry name" value="CLCHANNEL"/>
</dbReference>
<dbReference type="Proteomes" id="UP000051291">
    <property type="component" value="Unassembled WGS sequence"/>
</dbReference>
<evidence type="ECO:0000256" key="3">
    <source>
        <dbReference type="ARBA" id="ARBA00022692"/>
    </source>
</evidence>
<keyword evidence="10" id="KW-1185">Reference proteome</keyword>
<dbReference type="Gene3D" id="1.10.3080.10">
    <property type="entry name" value="Clc chloride channel"/>
    <property type="match status" value="1"/>
</dbReference>
<evidence type="ECO:0000256" key="2">
    <source>
        <dbReference type="ARBA" id="ARBA00022448"/>
    </source>
</evidence>
<dbReference type="PANTHER" id="PTHR45711:SF6">
    <property type="entry name" value="CHLORIDE CHANNEL PROTEIN"/>
    <property type="match status" value="1"/>
</dbReference>
<keyword evidence="2" id="KW-0813">Transport</keyword>
<evidence type="ECO:0000256" key="1">
    <source>
        <dbReference type="ARBA" id="ARBA00004141"/>
    </source>
</evidence>
<keyword evidence="3 8" id="KW-0812">Transmembrane</keyword>
<evidence type="ECO:0000313" key="10">
    <source>
        <dbReference type="Proteomes" id="UP000051291"/>
    </source>
</evidence>
<feature type="transmembrane region" description="Helical" evidence="8">
    <location>
        <begin position="64"/>
        <end position="87"/>
    </location>
</feature>
<comment type="subcellular location">
    <subcellularLocation>
        <location evidence="1">Membrane</location>
        <topology evidence="1">Multi-pass membrane protein</topology>
    </subcellularLocation>
</comment>
<feature type="transmembrane region" description="Helical" evidence="8">
    <location>
        <begin position="236"/>
        <end position="253"/>
    </location>
</feature>
<keyword evidence="7" id="KW-0868">Chloride</keyword>
<dbReference type="PANTHER" id="PTHR45711">
    <property type="entry name" value="CHLORIDE CHANNEL PROTEIN"/>
    <property type="match status" value="1"/>
</dbReference>
<feature type="transmembrane region" description="Helical" evidence="8">
    <location>
        <begin position="389"/>
        <end position="405"/>
    </location>
</feature>
<dbReference type="SUPFAM" id="SSF81340">
    <property type="entry name" value="Clc chloride channel"/>
    <property type="match status" value="1"/>
</dbReference>
<evidence type="ECO:0000256" key="8">
    <source>
        <dbReference type="SAM" id="Phobius"/>
    </source>
</evidence>
<keyword evidence="5" id="KW-0406">Ion transport</keyword>
<feature type="transmembrane region" description="Helical" evidence="8">
    <location>
        <begin position="161"/>
        <end position="186"/>
    </location>
</feature>
<evidence type="ECO:0000256" key="7">
    <source>
        <dbReference type="ARBA" id="ARBA00023214"/>
    </source>
</evidence>
<dbReference type="InterPro" id="IPR001807">
    <property type="entry name" value="ClC"/>
</dbReference>
<sequence length="474" mass="51839">MGKLSVTEILHKPFTSRNLLYVFKGILVGLITGVVVSVFRLIIDKTMKGLYFVYPYMVNHPKTIILYVIATIILCIILGFIIRPQLFYVKGSGVPQIEAVMDDQLEMHWWAVLWRKFVGGLLAICPGLFLGREGPCIQMGACIGQGLSEEVFHGDKQDRNVMLACGIAAGLSAAFSAPVAGALFLVEEITLGFASATVWLAALAAAVASDLVTLLFFGLTPSLHFIYDYSVPVKDYWQLIILGIILGLFGNLYQRVILSLPKWYGKLKIIPKAWHSIVPLLLVIPIGLYYVKILGGSHDFILDLTSPHFINYLSGHMPTSNGHMTTIGGHMSAIIFVALLLLIRFVFSMISYGASTPGGIFMPILVLGATSGALYASIMIHAGLLAKGYFLNIVIYAMAAYFGAIEKAPFTAVVLISEMVGSIKHMMPLLVVTLIAYVINDWLGGRPIYAALKDEMMSSLDNPRKKAELSGLRD</sequence>
<feature type="transmembrane region" description="Helical" evidence="8">
    <location>
        <begin position="425"/>
        <end position="443"/>
    </location>
</feature>
<comment type="caution">
    <text evidence="9">The sequence shown here is derived from an EMBL/GenBank/DDBJ whole genome shotgun (WGS) entry which is preliminary data.</text>
</comment>
<dbReference type="AlphaFoldDB" id="A0A0R1ZFA2"/>
<keyword evidence="4 8" id="KW-1133">Transmembrane helix</keyword>
<protein>
    <submittedName>
        <fullName evidence="9">Chloride transporter, ClC family</fullName>
    </submittedName>
</protein>
<feature type="transmembrane region" description="Helical" evidence="8">
    <location>
        <begin position="20"/>
        <end position="43"/>
    </location>
</feature>
<dbReference type="PATRIC" id="fig|1423820.4.peg.380"/>
<dbReference type="CDD" id="cd01031">
    <property type="entry name" value="EriC"/>
    <property type="match status" value="1"/>
</dbReference>
<dbReference type="InterPro" id="IPR014743">
    <property type="entry name" value="Cl-channel_core"/>
</dbReference>
<dbReference type="EMBL" id="AYYZ01000002">
    <property type="protein sequence ID" value="KRM53469.1"/>
    <property type="molecule type" value="Genomic_DNA"/>
</dbReference>
<accession>A0A0R1ZFA2</accession>
<evidence type="ECO:0000256" key="6">
    <source>
        <dbReference type="ARBA" id="ARBA00023136"/>
    </source>
</evidence>
<name>A0A0R1ZFA2_9LACO</name>
<dbReference type="Pfam" id="PF00654">
    <property type="entry name" value="Voltage_CLC"/>
    <property type="match status" value="1"/>
</dbReference>
<evidence type="ECO:0000256" key="5">
    <source>
        <dbReference type="ARBA" id="ARBA00023065"/>
    </source>
</evidence>
<feature type="transmembrane region" description="Helical" evidence="8">
    <location>
        <begin position="198"/>
        <end position="224"/>
    </location>
</feature>
<feature type="transmembrane region" description="Helical" evidence="8">
    <location>
        <begin position="333"/>
        <end position="354"/>
    </location>
</feature>
<evidence type="ECO:0000313" key="9">
    <source>
        <dbReference type="EMBL" id="KRM53469.1"/>
    </source>
</evidence>
<feature type="transmembrane region" description="Helical" evidence="8">
    <location>
        <begin position="273"/>
        <end position="291"/>
    </location>
</feature>
<feature type="transmembrane region" description="Helical" evidence="8">
    <location>
        <begin position="360"/>
        <end position="382"/>
    </location>
</feature>
<dbReference type="RefSeq" id="WP_057905982.1">
    <property type="nucleotide sequence ID" value="NZ_AYYZ01000002.1"/>
</dbReference>
<reference evidence="9 10" key="1">
    <citation type="journal article" date="2015" name="Genome Announc.">
        <title>Expanding the biotechnology potential of lactobacilli through comparative genomics of 213 strains and associated genera.</title>
        <authorList>
            <person name="Sun Z."/>
            <person name="Harris H.M."/>
            <person name="McCann A."/>
            <person name="Guo C."/>
            <person name="Argimon S."/>
            <person name="Zhang W."/>
            <person name="Yang X."/>
            <person name="Jeffery I.B."/>
            <person name="Cooney J.C."/>
            <person name="Kagawa T.F."/>
            <person name="Liu W."/>
            <person name="Song Y."/>
            <person name="Salvetti E."/>
            <person name="Wrobel A."/>
            <person name="Rasinkangas P."/>
            <person name="Parkhill J."/>
            <person name="Rea M.C."/>
            <person name="O'Sullivan O."/>
            <person name="Ritari J."/>
            <person name="Douillard F.P."/>
            <person name="Paul Ross R."/>
            <person name="Yang R."/>
            <person name="Briner A.E."/>
            <person name="Felis G.E."/>
            <person name="de Vos W.M."/>
            <person name="Barrangou R."/>
            <person name="Klaenhammer T.R."/>
            <person name="Caufield P.W."/>
            <person name="Cui Y."/>
            <person name="Zhang H."/>
            <person name="O'Toole P.W."/>
        </authorList>
    </citation>
    <scope>NUCLEOTIDE SEQUENCE [LARGE SCALE GENOMIC DNA]</scope>
    <source>
        <strain evidence="9 10">DSM 20653</strain>
    </source>
</reference>
<dbReference type="GO" id="GO:0005247">
    <property type="term" value="F:voltage-gated chloride channel activity"/>
    <property type="evidence" value="ECO:0007669"/>
    <property type="project" value="TreeGrafter"/>
</dbReference>
<keyword evidence="6 8" id="KW-0472">Membrane</keyword>
<organism evidence="9 10">
    <name type="scientific">Ligilactobacillus araffinosus DSM 20653</name>
    <dbReference type="NCBI Taxonomy" id="1423820"/>
    <lineage>
        <taxon>Bacteria</taxon>
        <taxon>Bacillati</taxon>
        <taxon>Bacillota</taxon>
        <taxon>Bacilli</taxon>
        <taxon>Lactobacillales</taxon>
        <taxon>Lactobacillaceae</taxon>
        <taxon>Ligilactobacillus</taxon>
    </lineage>
</organism>
<evidence type="ECO:0000256" key="4">
    <source>
        <dbReference type="ARBA" id="ARBA00022989"/>
    </source>
</evidence>